<dbReference type="PATRIC" id="fig|1423792.3.peg.2014"/>
<dbReference type="InterPro" id="IPR003682">
    <property type="entry name" value="rRNA_ssu_MeTfrase_G"/>
</dbReference>
<dbReference type="PIRSF" id="PIRSF003078">
    <property type="entry name" value="GidB"/>
    <property type="match status" value="1"/>
</dbReference>
<dbReference type="Gene3D" id="3.40.50.150">
    <property type="entry name" value="Vaccinia Virus protein VP39"/>
    <property type="match status" value="1"/>
</dbReference>
<evidence type="ECO:0000313" key="9">
    <source>
        <dbReference type="Proteomes" id="UP000051330"/>
    </source>
</evidence>
<dbReference type="InterPro" id="IPR029063">
    <property type="entry name" value="SAM-dependent_MTases_sf"/>
</dbReference>
<comment type="similarity">
    <text evidence="6">Belongs to the methyltransferase superfamily. RNA methyltransferase RsmG family.</text>
</comment>
<feature type="binding site" evidence="6">
    <location>
        <position position="84"/>
    </location>
    <ligand>
        <name>S-adenosyl-L-methionine</name>
        <dbReference type="ChEBI" id="CHEBI:59789"/>
    </ligand>
</feature>
<keyword evidence="4 6" id="KW-0808">Transferase</keyword>
<keyword evidence="2 6" id="KW-0698">rRNA processing</keyword>
<comment type="caution">
    <text evidence="8">The sequence shown here is derived from an EMBL/GenBank/DDBJ whole genome shotgun (WGS) entry which is preliminary data.</text>
</comment>
<feature type="binding site" evidence="6">
    <location>
        <position position="150"/>
    </location>
    <ligand>
        <name>S-adenosyl-L-methionine</name>
        <dbReference type="ChEBI" id="CHEBI:59789"/>
    </ligand>
</feature>
<name>A0A0R1N187_9LACO</name>
<evidence type="ECO:0000256" key="1">
    <source>
        <dbReference type="ARBA" id="ARBA00022490"/>
    </source>
</evidence>
<dbReference type="AlphaFoldDB" id="A0A0R1N187"/>
<dbReference type="NCBIfam" id="TIGR00138">
    <property type="entry name" value="rsmG_gidB"/>
    <property type="match status" value="1"/>
</dbReference>
<sequence length="253" mass="27413">MTPENFQAQLATNGVSLSADQIAAFHRYYQLLVQANEKMNLTAITAEGEVYLKHFFDSLTLVQAVPELQTNPLSVLDVGSGAGLPGIPLKIAFPQLSLTILDSLQKRINFLNDVVAELDLTPVALIHARAEDAGNQRSQYREAFDVVTARAVAPLNVLAELTVPFVKPGGIFVAMKGSGAAGEEADATYALNKLGAHLENDVALTLPEDAGERHILVYRKTRHTPKRYPRRAGTPHAEPLTAAKSAPITRTRK</sequence>
<feature type="binding site" evidence="6">
    <location>
        <begin position="130"/>
        <end position="131"/>
    </location>
    <ligand>
        <name>S-adenosyl-L-methionine</name>
        <dbReference type="ChEBI" id="CHEBI:59789"/>
    </ligand>
</feature>
<dbReference type="Pfam" id="PF02527">
    <property type="entry name" value="GidB"/>
    <property type="match status" value="1"/>
</dbReference>
<dbReference type="STRING" id="1423792.FD09_GL001987"/>
<dbReference type="FunFam" id="3.40.50.150:FF:000041">
    <property type="entry name" value="Ribosomal RNA small subunit methyltransferase G"/>
    <property type="match status" value="1"/>
</dbReference>
<dbReference type="SUPFAM" id="SSF53335">
    <property type="entry name" value="S-adenosyl-L-methionine-dependent methyltransferases"/>
    <property type="match status" value="1"/>
</dbReference>
<dbReference type="RefSeq" id="WP_057818967.1">
    <property type="nucleotide sequence ID" value="NZ_AZEC01000003.1"/>
</dbReference>
<protein>
    <recommendedName>
        <fullName evidence="6">Ribosomal RNA small subunit methyltransferase G</fullName>
        <ecNumber evidence="6">2.1.1.-</ecNumber>
    </recommendedName>
    <alternativeName>
        <fullName evidence="6">16S rRNA 7-methylguanosine methyltransferase</fullName>
        <shortName evidence="6">16S rRNA m7G methyltransferase</shortName>
    </alternativeName>
</protein>
<dbReference type="CDD" id="cd02440">
    <property type="entry name" value="AdoMet_MTases"/>
    <property type="match status" value="1"/>
</dbReference>
<feature type="binding site" evidence="6">
    <location>
        <position position="79"/>
    </location>
    <ligand>
        <name>S-adenosyl-L-methionine</name>
        <dbReference type="ChEBI" id="CHEBI:59789"/>
    </ligand>
</feature>
<evidence type="ECO:0000256" key="7">
    <source>
        <dbReference type="SAM" id="MobiDB-lite"/>
    </source>
</evidence>
<gene>
    <name evidence="6" type="primary">rsmG</name>
    <name evidence="8" type="ORF">FD09_GL001987</name>
</gene>
<dbReference type="HAMAP" id="MF_00074">
    <property type="entry name" value="16SrRNA_methyltr_G"/>
    <property type="match status" value="1"/>
</dbReference>
<keyword evidence="1 6" id="KW-0963">Cytoplasm</keyword>
<dbReference type="PANTHER" id="PTHR31760:SF0">
    <property type="entry name" value="S-ADENOSYL-L-METHIONINE-DEPENDENT METHYLTRANSFERASES SUPERFAMILY PROTEIN"/>
    <property type="match status" value="1"/>
</dbReference>
<evidence type="ECO:0000256" key="5">
    <source>
        <dbReference type="ARBA" id="ARBA00022691"/>
    </source>
</evidence>
<evidence type="ECO:0000256" key="2">
    <source>
        <dbReference type="ARBA" id="ARBA00022552"/>
    </source>
</evidence>
<keyword evidence="9" id="KW-1185">Reference proteome</keyword>
<dbReference type="GO" id="GO:0070043">
    <property type="term" value="F:rRNA (guanine-N7-)-methyltransferase activity"/>
    <property type="evidence" value="ECO:0007669"/>
    <property type="project" value="UniProtKB-UniRule"/>
</dbReference>
<keyword evidence="5 6" id="KW-0949">S-adenosyl-L-methionine</keyword>
<dbReference type="PANTHER" id="PTHR31760">
    <property type="entry name" value="S-ADENOSYL-L-METHIONINE-DEPENDENT METHYLTRANSFERASES SUPERFAMILY PROTEIN"/>
    <property type="match status" value="1"/>
</dbReference>
<proteinExistence type="inferred from homology"/>
<evidence type="ECO:0000256" key="6">
    <source>
        <dbReference type="HAMAP-Rule" id="MF_00074"/>
    </source>
</evidence>
<reference evidence="8 9" key="1">
    <citation type="journal article" date="2015" name="Genome Announc.">
        <title>Expanding the biotechnology potential of lactobacilli through comparative genomics of 213 strains and associated genera.</title>
        <authorList>
            <person name="Sun Z."/>
            <person name="Harris H.M."/>
            <person name="McCann A."/>
            <person name="Guo C."/>
            <person name="Argimon S."/>
            <person name="Zhang W."/>
            <person name="Yang X."/>
            <person name="Jeffery I.B."/>
            <person name="Cooney J.C."/>
            <person name="Kagawa T.F."/>
            <person name="Liu W."/>
            <person name="Song Y."/>
            <person name="Salvetti E."/>
            <person name="Wrobel A."/>
            <person name="Rasinkangas P."/>
            <person name="Parkhill J."/>
            <person name="Rea M.C."/>
            <person name="O'Sullivan O."/>
            <person name="Ritari J."/>
            <person name="Douillard F.P."/>
            <person name="Paul Ross R."/>
            <person name="Yang R."/>
            <person name="Briner A.E."/>
            <person name="Felis G.E."/>
            <person name="de Vos W.M."/>
            <person name="Barrangou R."/>
            <person name="Klaenhammer T.R."/>
            <person name="Caufield P.W."/>
            <person name="Cui Y."/>
            <person name="Zhang H."/>
            <person name="O'Toole P.W."/>
        </authorList>
    </citation>
    <scope>NUCLEOTIDE SEQUENCE [LARGE SCALE GENOMIC DNA]</scope>
    <source>
        <strain evidence="8 9">DSM 12744</strain>
    </source>
</reference>
<accession>A0A0R1N187</accession>
<comment type="subcellular location">
    <subcellularLocation>
        <location evidence="6">Cytoplasm</location>
    </subcellularLocation>
</comment>
<dbReference type="GO" id="GO:0005829">
    <property type="term" value="C:cytosol"/>
    <property type="evidence" value="ECO:0007669"/>
    <property type="project" value="TreeGrafter"/>
</dbReference>
<organism evidence="8 9">
    <name type="scientific">Schleiferilactobacillus perolens DSM 12744</name>
    <dbReference type="NCBI Taxonomy" id="1423792"/>
    <lineage>
        <taxon>Bacteria</taxon>
        <taxon>Bacillati</taxon>
        <taxon>Bacillota</taxon>
        <taxon>Bacilli</taxon>
        <taxon>Lactobacillales</taxon>
        <taxon>Lactobacillaceae</taxon>
        <taxon>Schleiferilactobacillus</taxon>
    </lineage>
</organism>
<evidence type="ECO:0000256" key="3">
    <source>
        <dbReference type="ARBA" id="ARBA00022603"/>
    </source>
</evidence>
<keyword evidence="3 6" id="KW-0489">Methyltransferase</keyword>
<evidence type="ECO:0000313" key="8">
    <source>
        <dbReference type="EMBL" id="KRL13953.1"/>
    </source>
</evidence>
<dbReference type="EC" id="2.1.1.-" evidence="6"/>
<dbReference type="Proteomes" id="UP000051330">
    <property type="component" value="Unassembled WGS sequence"/>
</dbReference>
<feature type="region of interest" description="Disordered" evidence="7">
    <location>
        <begin position="224"/>
        <end position="253"/>
    </location>
</feature>
<dbReference type="EMBL" id="AZEC01000003">
    <property type="protein sequence ID" value="KRL13953.1"/>
    <property type="molecule type" value="Genomic_DNA"/>
</dbReference>
<evidence type="ECO:0000256" key="4">
    <source>
        <dbReference type="ARBA" id="ARBA00022679"/>
    </source>
</evidence>
<comment type="function">
    <text evidence="6">Specifically methylates the N7 position of a guanine in 16S rRNA.</text>
</comment>
<comment type="caution">
    <text evidence="6">Lacks conserved residue(s) required for the propagation of feature annotation.</text>
</comment>
<dbReference type="OrthoDB" id="9808773at2"/>